<dbReference type="AlphaFoldDB" id="A0A9P7GQV7"/>
<protein>
    <submittedName>
        <fullName evidence="3">Uncharacterized protein</fullName>
    </submittedName>
</protein>
<dbReference type="Proteomes" id="UP000717328">
    <property type="component" value="Unassembled WGS sequence"/>
</dbReference>
<feature type="region of interest" description="Disordered" evidence="1">
    <location>
        <begin position="763"/>
        <end position="802"/>
    </location>
</feature>
<feature type="region of interest" description="Disordered" evidence="1">
    <location>
        <begin position="865"/>
        <end position="974"/>
    </location>
</feature>
<sequence length="1019" mass="107944">MFVPIDPSPRRAAVPATSETQAESLSLAFLPLLSLIVLFLIVIFFAVRIFKRSLHLPNLAWIRGKGQGVKGRLGLSGVELLPTSLKSIPTPNPSPFAASFHMESNAGKDVVLSRSSSLDGFPSSDRLDSLGSPLRSRARTPFSIPNLFKPTRKPLHRRSKSLGVLHRNLHIPSSSTTGSSAPSTPSHPLLIDFSTSSSSESTSSDVGAQKVSPTSAPLIPGIPIPAPSPPARSSSTKPHFPASTSVWTFDIEDNLHDSLEGTNPLLAAFRRTQSVKSQPLIQYDQPSSPPMPNTPALAPKRIGTANPFANLASSLESSAFISQRALSPSPLSLSPSSPGGIELVNLKHSGPAPNIVGYPSTNLVDFSDDEHLNVTDSSPIHKTMITVPALDIIPMSPSTAESADSVHATGPGDVITQHGILSDPFDDIHGISLVQDTWSSPSEPSFSDIEVSPLVSSSVLVSSPPSPAVVSQVIDSSVALPEEPATSAVGWHWDDAWSPAPLPVPPPASSWPVDAVSQVEVDDEPKETEKEDDLILFEREAESDAERQAEVEAEPEPQPEVAIVLEAELNESTGPEVDVDVDLEADIDHELDSTDAWFIEEPTAVWESAWTGDESKDQFLPSGELEREDDLPHVGLQPDVQIRFLDGLLAGPSTPVDIHVLDKQEDLDLIAEDVSQNEQEDELDDHNDIHDIHETQDIPAITSIITTISLLSTPTSPTTPLPTLPLPSILTDAASLEEHPDPELLPLPELPLSALPMSPIPVSPQPLKPLSPTWTLPPSSALPPAQTPTPPASPPPTHNVPARPLWSLRAADAPPLGLPAAAVAPPSPAPRVLAPVLPESEPVPVVEVIENEEVEVEAVAVVDSDTLASEETVEDVEAPVVVVSPPEEAEDAHEDEETAESSPTDEVALSSLPGSFPSSPSPLALSLPVSPAAHVSLTPPTSQSPSTEAPPTSSTSRAVQPHNHAGSNSNRLRTPRSALDLALAMQLRPGLGAGADPAWMVRFLMALFGWVAVLVSGDI</sequence>
<evidence type="ECO:0000313" key="3">
    <source>
        <dbReference type="EMBL" id="KAG5651472.1"/>
    </source>
</evidence>
<organism evidence="3 4">
    <name type="scientific">Sphagnurus paluster</name>
    <dbReference type="NCBI Taxonomy" id="117069"/>
    <lineage>
        <taxon>Eukaryota</taxon>
        <taxon>Fungi</taxon>
        <taxon>Dikarya</taxon>
        <taxon>Basidiomycota</taxon>
        <taxon>Agaricomycotina</taxon>
        <taxon>Agaricomycetes</taxon>
        <taxon>Agaricomycetidae</taxon>
        <taxon>Agaricales</taxon>
        <taxon>Tricholomatineae</taxon>
        <taxon>Lyophyllaceae</taxon>
        <taxon>Sphagnurus</taxon>
    </lineage>
</organism>
<reference evidence="3" key="2">
    <citation type="submission" date="2021-10" db="EMBL/GenBank/DDBJ databases">
        <title>Phylogenomics reveals ancestral predisposition of the termite-cultivated fungus Termitomyces towards a domesticated lifestyle.</title>
        <authorList>
            <person name="Auxier B."/>
            <person name="Grum-Grzhimaylo A."/>
            <person name="Cardenas M.E."/>
            <person name="Lodge J.D."/>
            <person name="Laessoe T."/>
            <person name="Pedersen O."/>
            <person name="Smith M.E."/>
            <person name="Kuyper T.W."/>
            <person name="Franco-Molano E.A."/>
            <person name="Baroni T.J."/>
            <person name="Aanen D.K."/>
        </authorList>
    </citation>
    <scope>NUCLEOTIDE SEQUENCE</scope>
    <source>
        <strain evidence="3">D49</strain>
    </source>
</reference>
<feature type="region of interest" description="Disordered" evidence="1">
    <location>
        <begin position="163"/>
        <end position="239"/>
    </location>
</feature>
<gene>
    <name evidence="3" type="ORF">H0H81_008530</name>
</gene>
<feature type="compositionally biased region" description="Pro residues" evidence="1">
    <location>
        <begin position="785"/>
        <end position="798"/>
    </location>
</feature>
<dbReference type="EMBL" id="JABCKI010000238">
    <property type="protein sequence ID" value="KAG5651472.1"/>
    <property type="molecule type" value="Genomic_DNA"/>
</dbReference>
<keyword evidence="2" id="KW-1133">Transmembrane helix</keyword>
<feature type="compositionally biased region" description="Pro residues" evidence="1">
    <location>
        <begin position="220"/>
        <end position="230"/>
    </location>
</feature>
<keyword evidence="2" id="KW-0812">Transmembrane</keyword>
<evidence type="ECO:0000256" key="1">
    <source>
        <dbReference type="SAM" id="MobiDB-lite"/>
    </source>
</evidence>
<accession>A0A9P7GQV7</accession>
<feature type="compositionally biased region" description="Low complexity" evidence="1">
    <location>
        <begin position="908"/>
        <end position="956"/>
    </location>
</feature>
<keyword evidence="2" id="KW-0472">Membrane</keyword>
<proteinExistence type="predicted"/>
<evidence type="ECO:0000256" key="2">
    <source>
        <dbReference type="SAM" id="Phobius"/>
    </source>
</evidence>
<feature type="compositionally biased region" description="Low complexity" evidence="1">
    <location>
        <begin position="770"/>
        <end position="784"/>
    </location>
</feature>
<feature type="compositionally biased region" description="Low complexity" evidence="1">
    <location>
        <begin position="172"/>
        <end position="186"/>
    </location>
</feature>
<feature type="transmembrane region" description="Helical" evidence="2">
    <location>
        <begin position="999"/>
        <end position="1017"/>
    </location>
</feature>
<evidence type="ECO:0000313" key="4">
    <source>
        <dbReference type="Proteomes" id="UP000717328"/>
    </source>
</evidence>
<keyword evidence="4" id="KW-1185">Reference proteome</keyword>
<feature type="compositionally biased region" description="Low complexity" evidence="1">
    <location>
        <begin position="194"/>
        <end position="204"/>
    </location>
</feature>
<feature type="compositionally biased region" description="Acidic residues" evidence="1">
    <location>
        <begin position="887"/>
        <end position="899"/>
    </location>
</feature>
<comment type="caution">
    <text evidence="3">The sequence shown here is derived from an EMBL/GenBank/DDBJ whole genome shotgun (WGS) entry which is preliminary data.</text>
</comment>
<name>A0A9P7GQV7_9AGAR</name>
<reference evidence="3" key="1">
    <citation type="submission" date="2021-02" db="EMBL/GenBank/DDBJ databases">
        <authorList>
            <person name="Nieuwenhuis M."/>
            <person name="Van De Peppel L.J.J."/>
        </authorList>
    </citation>
    <scope>NUCLEOTIDE SEQUENCE</scope>
    <source>
        <strain evidence="3">D49</strain>
    </source>
</reference>
<feature type="transmembrane region" description="Helical" evidence="2">
    <location>
        <begin position="25"/>
        <end position="47"/>
    </location>
</feature>
<dbReference type="OrthoDB" id="2686083at2759"/>